<dbReference type="Proteomes" id="UP001597519">
    <property type="component" value="Unassembled WGS sequence"/>
</dbReference>
<evidence type="ECO:0000256" key="2">
    <source>
        <dbReference type="ARBA" id="ARBA00009425"/>
    </source>
</evidence>
<evidence type="ECO:0000313" key="10">
    <source>
        <dbReference type="Proteomes" id="UP001597519"/>
    </source>
</evidence>
<dbReference type="PANTHER" id="PTHR33932:SF4">
    <property type="entry name" value="NA(+)_H(+) ANTIPORTER SUBUNIT B"/>
    <property type="match status" value="1"/>
</dbReference>
<evidence type="ECO:0000256" key="6">
    <source>
        <dbReference type="ARBA" id="ARBA00023136"/>
    </source>
</evidence>
<proteinExistence type="inferred from homology"/>
<evidence type="ECO:0000259" key="8">
    <source>
        <dbReference type="Pfam" id="PF04039"/>
    </source>
</evidence>
<dbReference type="Pfam" id="PF04039">
    <property type="entry name" value="MnhB"/>
    <property type="match status" value="1"/>
</dbReference>
<dbReference type="NCBIfam" id="NF009223">
    <property type="entry name" value="PRK12573.1"/>
    <property type="match status" value="1"/>
</dbReference>
<dbReference type="RefSeq" id="WP_377772802.1">
    <property type="nucleotide sequence ID" value="NZ_JBHUOQ010000001.1"/>
</dbReference>
<evidence type="ECO:0000256" key="4">
    <source>
        <dbReference type="ARBA" id="ARBA00022692"/>
    </source>
</evidence>
<reference evidence="10" key="1">
    <citation type="journal article" date="2019" name="Int. J. Syst. Evol. Microbiol.">
        <title>The Global Catalogue of Microorganisms (GCM) 10K type strain sequencing project: providing services to taxonomists for standard genome sequencing and annotation.</title>
        <authorList>
            <consortium name="The Broad Institute Genomics Platform"/>
            <consortium name="The Broad Institute Genome Sequencing Center for Infectious Disease"/>
            <person name="Wu L."/>
            <person name="Ma J."/>
        </authorList>
    </citation>
    <scope>NUCLEOTIDE SEQUENCE [LARGE SCALE GENOMIC DNA]</scope>
    <source>
        <strain evidence="10">KCTC 33575</strain>
    </source>
</reference>
<dbReference type="EMBL" id="JBHUOQ010000001">
    <property type="protein sequence ID" value="MFD2830149.1"/>
    <property type="molecule type" value="Genomic_DNA"/>
</dbReference>
<evidence type="ECO:0000256" key="7">
    <source>
        <dbReference type="SAM" id="Phobius"/>
    </source>
</evidence>
<evidence type="ECO:0000256" key="1">
    <source>
        <dbReference type="ARBA" id="ARBA00004651"/>
    </source>
</evidence>
<keyword evidence="10" id="KW-1185">Reference proteome</keyword>
<feature type="transmembrane region" description="Helical" evidence="7">
    <location>
        <begin position="69"/>
        <end position="96"/>
    </location>
</feature>
<comment type="similarity">
    <text evidence="2">Belongs to the CPA3 antiporters (TC 2.A.63) subunit B family.</text>
</comment>
<keyword evidence="4 7" id="KW-0812">Transmembrane</keyword>
<comment type="subcellular location">
    <subcellularLocation>
        <location evidence="1">Cell membrane</location>
        <topology evidence="1">Multi-pass membrane protein</topology>
    </subcellularLocation>
</comment>
<organism evidence="9 10">
    <name type="scientific">Corticicoccus populi</name>
    <dbReference type="NCBI Taxonomy" id="1812821"/>
    <lineage>
        <taxon>Bacteria</taxon>
        <taxon>Bacillati</taxon>
        <taxon>Bacillota</taxon>
        <taxon>Bacilli</taxon>
        <taxon>Bacillales</taxon>
        <taxon>Staphylococcaceae</taxon>
        <taxon>Corticicoccus</taxon>
    </lineage>
</organism>
<gene>
    <name evidence="9" type="ORF">ACFSX4_06660</name>
</gene>
<evidence type="ECO:0000313" key="9">
    <source>
        <dbReference type="EMBL" id="MFD2830149.1"/>
    </source>
</evidence>
<dbReference type="InterPro" id="IPR050622">
    <property type="entry name" value="CPA3_antiporter_subunitB"/>
</dbReference>
<feature type="transmembrane region" description="Helical" evidence="7">
    <location>
        <begin position="12"/>
        <end position="31"/>
    </location>
</feature>
<keyword evidence="5 7" id="KW-1133">Transmembrane helix</keyword>
<feature type="domain" description="Na+/H+ antiporter MnhB subunit-related protein" evidence="8">
    <location>
        <begin position="9"/>
        <end position="132"/>
    </location>
</feature>
<name>A0ABW5WUW9_9STAP</name>
<accession>A0ABW5WUW9</accession>
<comment type="caution">
    <text evidence="9">The sequence shown here is derived from an EMBL/GenBank/DDBJ whole genome shotgun (WGS) entry which is preliminary data.</text>
</comment>
<sequence length="147" mass="15983">MKQTPNNMMLQTFMKLIAVVVFTFSIYIFLAGHNAPGGGFVGGLMTASAIVVLYLVFDLKSITKVIPLNFIMLIGLGLLFGAVTGVISVIFGYPFLTQFFDYFSFPIFGEVELTTALVFDLGVYLVVVGAALTIISTIAEDDDTWKS</sequence>
<evidence type="ECO:0000256" key="3">
    <source>
        <dbReference type="ARBA" id="ARBA00022475"/>
    </source>
</evidence>
<feature type="transmembrane region" description="Helical" evidence="7">
    <location>
        <begin position="37"/>
        <end position="57"/>
    </location>
</feature>
<protein>
    <submittedName>
        <fullName evidence="9">Na(+)/H(+) antiporter subunit B</fullName>
    </submittedName>
</protein>
<keyword evidence="6 7" id="KW-0472">Membrane</keyword>
<dbReference type="InterPro" id="IPR007182">
    <property type="entry name" value="MnhB"/>
</dbReference>
<feature type="transmembrane region" description="Helical" evidence="7">
    <location>
        <begin position="116"/>
        <end position="139"/>
    </location>
</feature>
<evidence type="ECO:0000256" key="5">
    <source>
        <dbReference type="ARBA" id="ARBA00022989"/>
    </source>
</evidence>
<dbReference type="PANTHER" id="PTHR33932">
    <property type="entry name" value="NA(+)/H(+) ANTIPORTER SUBUNIT B"/>
    <property type="match status" value="1"/>
</dbReference>
<keyword evidence="3" id="KW-1003">Cell membrane</keyword>